<evidence type="ECO:0000313" key="6">
    <source>
        <dbReference type="Proteomes" id="UP000198406"/>
    </source>
</evidence>
<dbReference type="SUPFAM" id="SSF51120">
    <property type="entry name" value="beta-Roll"/>
    <property type="match status" value="3"/>
</dbReference>
<protein>
    <recommendedName>
        <fullName evidence="7">Calmodulin</fullName>
    </recommendedName>
</protein>
<name>A0A1Z5JXQ6_FISSO</name>
<dbReference type="Proteomes" id="UP000198406">
    <property type="component" value="Unassembled WGS sequence"/>
</dbReference>
<evidence type="ECO:0000313" key="5">
    <source>
        <dbReference type="EMBL" id="GAX18807.1"/>
    </source>
</evidence>
<dbReference type="OrthoDB" id="436550at2759"/>
<dbReference type="InterPro" id="IPR050557">
    <property type="entry name" value="RTX_toxin/Mannuronan_C5-epim"/>
</dbReference>
<evidence type="ECO:0000256" key="4">
    <source>
        <dbReference type="SAM" id="SignalP"/>
    </source>
</evidence>
<feature type="signal peptide" evidence="4">
    <location>
        <begin position="1"/>
        <end position="23"/>
    </location>
</feature>
<dbReference type="Pfam" id="PF00353">
    <property type="entry name" value="HemolysinCabind"/>
    <property type="match status" value="6"/>
</dbReference>
<dbReference type="PANTHER" id="PTHR38340:SF1">
    <property type="entry name" value="S-LAYER PROTEIN"/>
    <property type="match status" value="1"/>
</dbReference>
<dbReference type="Gene3D" id="2.150.10.10">
    <property type="entry name" value="Serralysin-like metalloprotease, C-terminal"/>
    <property type="match status" value="4"/>
</dbReference>
<evidence type="ECO:0000256" key="2">
    <source>
        <dbReference type="ARBA" id="ARBA00022525"/>
    </source>
</evidence>
<keyword evidence="4" id="KW-0732">Signal</keyword>
<feature type="chain" id="PRO_5012667473" description="Calmodulin" evidence="4">
    <location>
        <begin position="24"/>
        <end position="4962"/>
    </location>
</feature>
<dbReference type="GO" id="GO:0005576">
    <property type="term" value="C:extracellular region"/>
    <property type="evidence" value="ECO:0007669"/>
    <property type="project" value="UniProtKB-SubCell"/>
</dbReference>
<dbReference type="PANTHER" id="PTHR38340">
    <property type="entry name" value="S-LAYER PROTEIN"/>
    <property type="match status" value="1"/>
</dbReference>
<sequence>MAGFTAGALWLLFAASSLLATLGAPSNAPTISLAPSSAPSEYTFNISDLTGVFNDLTEITGPLSSQDVLNSKIPFVGKSINEMIGGQASTTIATLLDFSGFVNFTKDRKNGVYVIFDRSAIAAELTDYLESYDTTADLLAGEGCSKNIEASYEEGETTMTLDFCVLFQLPRSSTLSGDGLFDSIPDIFEIDLDVSLDFLATLLFKAHLEIEFDGPGATATITVDPIIATLEANGNVAVTVGVGVLELKSDATAEVDASFELTTCDITVEPCIDIGERLSTSNFYLKRSASYSIAGTTTLGSTFPGLTLGSDAAFSVVEKNIFEPNPEVNIKGFVKEDFLNFSPENSVAMLRLIDSAIIRAQENEAFYTNIPLTDTSIADVLSTGSLVTTSLLKLFQKVEPYEDRPTKSLWLIQKDNKDAYTNDSIKNKTFELYYLAGKSIPNTELNVNPDNQKALRGLVSKEGVICPIKFDKDFTSSVAFKTEMLKLLQADCPALTFCDANQCKFDERNNDCDECKLVVGIGKEDLVFLASNADNDVHLIGFMEPLEFSQGEGSIYKFPVNTPAYPSLIPRFRSWEDFTDRIEQAISSSEHISEANVDFRYIEAIDQEKAAEYELSIGFSKTDSFPIALNASEGIGDLIDISVSEGSSLDLTVTATYTTKFGVIQQANDDEQLTVLAQACEGNGPVCDTSSLDIKLYYEDNNDPQPQWRNVTLPGGQNKRVAQVLSETFRGVADVTEKGVNNSLLVIRFLPTISEVKLLLLKNCNSTEDKTKIEQYNVLECRNNETVSPIANNYGLEEFSLSKRPWQIGIGESSISANIRVDLDVTLSTNVGGVIEVTASLSGNITGSVSLSLGTSDLLPFTDWLVGLINIFDTDNTSGGFIAGFFDATATFNARFDGLVEPSSPFDWLPTANATGGFAQPFEIDFLSKSFSYPDIDFEVNIERIGDVRKLTFRQVVDILGDVLEFLVGSNDDDQVDSCSGGLLGQDAFTFELPVLGISVCSTASFLQVVVDAIKELEDETSTSGDKTTTTFSSLQVKLETLLRDGVGAEPDVNITTTSDSIRSELLVEITLSWSFTRMETFFLDMSEYFTPEELDANNGLDFFANALLPGTGEFKYELDGSLIFTMGVGLEYVKATKKVNRFVRGTTGLTLELAAKGGLAYECAVGMFQGDVTADFMFGPMTLSAGLNDNLNYYLDDSVSGRPGFKSVNGIKGLVSEVKTKFSGQATANALIDLSLLGLSVDVKAELSDLDKFFRGDKSVLTVNFNPPSPDFTVPTLLDILLAEPQGILDALDDVFKTAEEAAVGENGLVTRFPVPFIRNGLGDALGAGTSNNILAKGRNKVIPFLQEGFDSLDMKTNTVGGVLASLMDKAMDAVQPSLRRQDTFTNFTCYTDGDSQPVDCENDNLVIKSVMWELPFGQSFTIDLPLDFDLNADQFPLEIAFDGGQSSLTIGWNFTLAFGYMEGPGFFLYTFPDGVPEISIQAGLTILGFTLDAALLFLKGSLQNGDLNVAVALYVDMDKGNALRLKSEEDETDLEYGRLTRDSFRKITRISDLFVPGATAAATVEIPNVQFEVSADLLGGGSQAEKVMDYIPKLEAEIYAHARKKTSADNSVERKLKVGSAQRSFVVHPALAGHETAPLLRSLSDSTDILADNFVFDGCSLDGKDFCASVNNVTMDMTKIRDLVKPVLENITNTNGTGLLDKMVRPLIILEEELPGISEILKKKVTVLDIAEAMIGSKSGAPSVRKIIRTYREINDFLEGFLEKGGLLLADKCDPLDGFKSCIGGAIGSRRLTTRVPDEMNQIFDFEDTSRQPTFPSHLLEKERELETDCKTDAFVLPTCAGTCTGCKTLEKAKCLQRYLACKGKSVNGLTFPFMSDLASVAGLLSGGDIQIVDFSPDPVTFAFNYELFFVLYTPPTVKLTITFEFSAVLRVGFVLDSKGIREAVEQEKPIKALNSFALKDTFDGVDEAMITLTASVTVSVDVSAVIVKVGVSGKITFIVFADLYDPFPDTSGGLVRPYELLTSGSNPLEWFEFGIQIFITISLYIKVGLFIGLIEITLYQYEISYKFDLIPPLIFRPAIDGMPIEATEDGSLLLSAGADDLECTGLEGTIGNERIECIEGLGIQDFTGVTKITDSNAIASIASSSSEVLFRSMRSEVFTPDTAYKAITFDYKTGTEILSNDRIWIFSNEVFIGSFHMDFKTIEKAVIQLPTPEQSFLTTTINDCNTAWEFDGHTNIMINATAFQSGCTIVANGGMHTDAKLTIDFGFEDDLDCGPGNIVKLSTSGGKLVVDITRAADAITKQFTFGSPFIYVDIKMSKCDDTVIIESSTTNPKGYISIQTGLGNDEIIIGTESAGLAGVSVRVIVDGGDGDGDNDTLTINDKGETLGRTSGELTSASVLGLLFGLDGKMTDIEFEAIERVNLYLSKGLNKFLVTSTPRYSNTSLYFQDQTDVLNVTTTQGNLSVFGRGGSDQFYIYGAGDNSTVIVFGDEGNDTLLVDGTGANKSALVNKLNTSTVYWSGGPNDDEIKVVFTSTGSTNIHLIDDMGVGVNNLAIECSDFFPCSVLSRRNFIANIHNVSDINSTVERISVEIDRVILNRVQVNLNNGENEMYFDDTLGEMNVFGGDDADSFYIGQLYNSERNETAKVKISDPIRTTATTKGYLSDGNSFPLSINGGFGNDFFDVLRNRQLLDLNGDSDDDLFVVRSFLALDLDSDGNPIENTTLGNASIAGGGGSDTFDLSGVNDNSTELSQLPDYVVNSLVDIDGGTGNDKLIVVGTEADDRYVITAGSVFGGGLTVSYTNIEALALTGGPGNDTLTVLSTSPNLAVYLYGAEGSDTFVITPRNVGSVVSKNLRGHRGILEHSVSSADPRYNGLAVEGVAVDVLDNDGNSSAYFNVIETEAVHVMDEDGLGTFSFWLYPTVDPDPRVTVQVAAQTDVRGNARLLLNGQNRTAVELVFETAAPQMITASFNQAGVRLNITDYNLLITLSVVDLKSPDRRFNTTDQTIRPVSVKLLPGQKSAHAKSVTVVEPSGYTYVGEGDKGWSSSYDVYLRPCTSAMIDDTIVEIAPTEFGRVEVSPPVIDSAAWGNELGGCKVTVQVTPVKDDNEEGIHFVTLAHKVFDSNSESIRLSDGSTLYADSVLVRIYDDLVPNVIVQESMGVTSTAELDQEVIDLLPNESFYVDSYTIRLASEPTDNVVITIKSVAKASDYRKLKNTDERVQVLLGDAGKETEVIELNFTNTTWFIEQTVRVIAKNDNVEEGVDLLHFPDQPSFLAYIQGPIFIEGDISTDVPPIRDAVLFPGEIDTAIYALKRIAPSELVYPESQVDTLKIFNIDVQGSSPSVGFLSSSQFSGYNMAKDLIISGEKQQDGITYRGMEVIEFYLGNGVDILTVESSSAAVHYVDMSDGDDTVAVKNISGHFVVHGGDGSDTVTIASDNLTVDAIKGLLAFDGGNGDADIDHLIIDNSGDTINDDLLIVTRSTVETKTMSNTDNDESNIPRDVFIFNLRDATGGSFNLTVHDPVKTKTKEIEIPYPTSSKIIEERLQDLIFPVAEMCGKNETSFCAETVKVYAVGDEAFAVFFLGERLNKKVTLTLETSGLTNFTPEMFMNQTNDILRQNADLAYVDVELLDITMGSPNSSDSKVVVNVRGTTANTSITTQGGDDDVFISSEANENVTTSSSVDFLHGWLDYIERHLTINVGKGRHRLMISDESSKVGKGPAIFSNNSFTAIHKDVADIFFAANGGNWISGVNLWLSPENDEVSVVSIASDPTSPTLQTTTSVHCGEGNDTLTIAIDEAYTVFVANGQGGDDILDASSSSVPVILFGDGGRDFLIGGTNNDLIFGDFGRVLWRSPSSNIFKANNIAAQAGGGGYGDFTDGVLRFVTDAFSLAFDEGDSDVIVLGEGDDCAIGGFSDDNISGDLGNDILFGDSAQVLFDMDTGNLTSLSTLGCEHGGNDELSGGEGTVNYLIGGTFNDSIWGSSAMDLVFGDHASISLYADLSHKLRIAKTVEAACAGGSDMIYLGAGDDIAFGGAFGDYIEGNEGQDVILGDFGVFDAETEFVNHQNYQSFIEFPESAGNDEIYGGDGDDFILGQEGSDKLYGEAGNDDLYGGHNIDFGADTGDELSGGRDEDSILGDNGQIVRRLVRSTSTFPWINGMIWLKYTEPFNTEVVREIRRYDDIDEIGGNDLIEGGDGDDVLHGQRGDDVINGGNGQDEIYGELGADTLSGGDGSDVILGDVGYIVRRYEKDGSARLNTDGTWHKDIVLEEVGYISGVGRISKKLDVKTSALNFTSVMSASLLFAAPAYTASGGKYGTGGDDWLTDLIQFELVDSFDDVIDGGDGSDVLIGQRGSDQINGGSGNDLIIGDAGWNVVPVHMNLPQIYQVYRALRDKSDSNYLVEGVSDKEYGILFTAEYELYPDQYGQVDVLGSIVDMVLNADHVLSGHNLLRNVLKVAGISTKDGKYCVHPMFRITPGFLRENQRMHGNDKITPGFGDNLVVGDDIRAFSGIDVSDVSEIVSFQRRIDNLVRALGLRLSTMEVDQESFSGGVIGPYDISVGNDEIKTSSGGFSLVTGDTMTLVARTIGSGSFVSGRRLRLDADKLKSMMQRLADVERILWDVNICLYELHTNLLTNMTAKYSNQIGQKSTHALSLANDFITSDGNGDILIGDSSLLYFHVDKSPRSYKLRYITESQRRFVTRKLRDLPGKLKSSLISHISRLSRSVPFDKPVPFDDIPFALTVGSDKFQQNMAVNLAAGDFAFFGSVVTYQQPNAGSLSQYTQSVKNVRAKLASDDPVASLQFGMRFYDKRYSQLPTVSRPKLHGDSFTGLDNSNAMLGEFLTGEMYNTIDSADVTRVAVDANAFSSSAAQDFAGDYFKVKAGTAANGQFGPDVSVDGMEINAPVSSAIKTSMEGLFLGHRLIQDIQEILYKRSDQLRAHAVGSVSAGPHCSDAESSSTIAPAA</sequence>
<dbReference type="InterPro" id="IPR011049">
    <property type="entry name" value="Serralysin-like_metalloprot_C"/>
</dbReference>
<feature type="region of interest" description="Disordered" evidence="3">
    <location>
        <begin position="4943"/>
        <end position="4962"/>
    </location>
</feature>
<feature type="compositionally biased region" description="Polar residues" evidence="3">
    <location>
        <begin position="4952"/>
        <end position="4962"/>
    </location>
</feature>
<proteinExistence type="predicted"/>
<organism evidence="5 6">
    <name type="scientific">Fistulifera solaris</name>
    <name type="common">Oleaginous diatom</name>
    <dbReference type="NCBI Taxonomy" id="1519565"/>
    <lineage>
        <taxon>Eukaryota</taxon>
        <taxon>Sar</taxon>
        <taxon>Stramenopiles</taxon>
        <taxon>Ochrophyta</taxon>
        <taxon>Bacillariophyta</taxon>
        <taxon>Bacillariophyceae</taxon>
        <taxon>Bacillariophycidae</taxon>
        <taxon>Naviculales</taxon>
        <taxon>Naviculaceae</taxon>
        <taxon>Fistulifera</taxon>
    </lineage>
</organism>
<reference evidence="5 6" key="1">
    <citation type="journal article" date="2015" name="Plant Cell">
        <title>Oil accumulation by the oleaginous diatom Fistulifera solaris as revealed by the genome and transcriptome.</title>
        <authorList>
            <person name="Tanaka T."/>
            <person name="Maeda Y."/>
            <person name="Veluchamy A."/>
            <person name="Tanaka M."/>
            <person name="Abida H."/>
            <person name="Marechal E."/>
            <person name="Bowler C."/>
            <person name="Muto M."/>
            <person name="Sunaga Y."/>
            <person name="Tanaka M."/>
            <person name="Yoshino T."/>
            <person name="Taniguchi T."/>
            <person name="Fukuda Y."/>
            <person name="Nemoto M."/>
            <person name="Matsumoto M."/>
            <person name="Wong P.S."/>
            <person name="Aburatani S."/>
            <person name="Fujibuchi W."/>
        </authorList>
    </citation>
    <scope>NUCLEOTIDE SEQUENCE [LARGE SCALE GENOMIC DNA]</scope>
    <source>
        <strain evidence="5 6">JPCC DA0580</strain>
    </source>
</reference>
<accession>A0A1Z5JXQ6</accession>
<dbReference type="EMBL" id="BDSP01000132">
    <property type="protein sequence ID" value="GAX18807.1"/>
    <property type="molecule type" value="Genomic_DNA"/>
</dbReference>
<evidence type="ECO:0000256" key="3">
    <source>
        <dbReference type="SAM" id="MobiDB-lite"/>
    </source>
</evidence>
<comment type="subcellular location">
    <subcellularLocation>
        <location evidence="1">Secreted</location>
    </subcellularLocation>
</comment>
<evidence type="ECO:0008006" key="7">
    <source>
        <dbReference type="Google" id="ProtNLM"/>
    </source>
</evidence>
<gene>
    <name evidence="5" type="ORF">FisN_26Hu107</name>
</gene>
<keyword evidence="6" id="KW-1185">Reference proteome</keyword>
<dbReference type="GO" id="GO:0005509">
    <property type="term" value="F:calcium ion binding"/>
    <property type="evidence" value="ECO:0007669"/>
    <property type="project" value="InterPro"/>
</dbReference>
<comment type="caution">
    <text evidence="5">The sequence shown here is derived from an EMBL/GenBank/DDBJ whole genome shotgun (WGS) entry which is preliminary data.</text>
</comment>
<dbReference type="InParanoid" id="A0A1Z5JXQ6"/>
<keyword evidence="2" id="KW-0964">Secreted</keyword>
<dbReference type="PROSITE" id="PS00330">
    <property type="entry name" value="HEMOLYSIN_CALCIUM"/>
    <property type="match status" value="4"/>
</dbReference>
<evidence type="ECO:0000256" key="1">
    <source>
        <dbReference type="ARBA" id="ARBA00004613"/>
    </source>
</evidence>
<dbReference type="InterPro" id="IPR018511">
    <property type="entry name" value="Hemolysin-typ_Ca-bd_CS"/>
</dbReference>
<dbReference type="InterPro" id="IPR001343">
    <property type="entry name" value="Hemolysn_Ca-bd"/>
</dbReference>
<dbReference type="PRINTS" id="PR00313">
    <property type="entry name" value="CABNDNGRPT"/>
</dbReference>